<dbReference type="HOGENOM" id="CLU_2478139_0_0_3"/>
<dbReference type="KEGG" id="cyc:PCC7424_1709"/>
<evidence type="ECO:0000313" key="1">
    <source>
        <dbReference type="EMBL" id="ACK70144.1"/>
    </source>
</evidence>
<name>B7KB34_GLOC7</name>
<sequence length="87" mass="10481">MFTVKLKNNQTVEIPLEQLEVFLEENRDKIEIRHKKMEKRRVSLEYSQKRVQSNLDNQESIKEVAQFCEDDLQSISFCPRNFEAFSR</sequence>
<proteinExistence type="predicted"/>
<dbReference type="OrthoDB" id="9995908at2"/>
<reference evidence="2" key="1">
    <citation type="journal article" date="2011" name="MBio">
        <title>Novel metabolic attributes of the genus Cyanothece, comprising a group of unicellular nitrogen-fixing Cyanobacteria.</title>
        <authorList>
            <person name="Bandyopadhyay A."/>
            <person name="Elvitigala T."/>
            <person name="Welsh E."/>
            <person name="Stockel J."/>
            <person name="Liberton M."/>
            <person name="Min H."/>
            <person name="Sherman L.A."/>
            <person name="Pakrasi H.B."/>
        </authorList>
    </citation>
    <scope>NUCLEOTIDE SEQUENCE [LARGE SCALE GENOMIC DNA]</scope>
    <source>
        <strain evidence="2">PCC 7424</strain>
    </source>
</reference>
<dbReference type="STRING" id="65393.PCC7424_1709"/>
<dbReference type="EMBL" id="CP001291">
    <property type="protein sequence ID" value="ACK70144.1"/>
    <property type="molecule type" value="Genomic_DNA"/>
</dbReference>
<dbReference type="AlphaFoldDB" id="B7KB34"/>
<evidence type="ECO:0000313" key="2">
    <source>
        <dbReference type="Proteomes" id="UP000002384"/>
    </source>
</evidence>
<dbReference type="RefSeq" id="WP_012599087.1">
    <property type="nucleotide sequence ID" value="NC_011729.1"/>
</dbReference>
<keyword evidence="2" id="KW-1185">Reference proteome</keyword>
<gene>
    <name evidence="1" type="ordered locus">PCC7424_1709</name>
</gene>
<organism evidence="1 2">
    <name type="scientific">Gloeothece citriformis (strain PCC 7424)</name>
    <name type="common">Cyanothece sp. (strain PCC 7424)</name>
    <dbReference type="NCBI Taxonomy" id="65393"/>
    <lineage>
        <taxon>Bacteria</taxon>
        <taxon>Bacillati</taxon>
        <taxon>Cyanobacteriota</taxon>
        <taxon>Cyanophyceae</taxon>
        <taxon>Oscillatoriophycideae</taxon>
        <taxon>Chroococcales</taxon>
        <taxon>Aphanothecaceae</taxon>
        <taxon>Gloeothece</taxon>
        <taxon>Gloeothece citriformis</taxon>
    </lineage>
</organism>
<protein>
    <submittedName>
        <fullName evidence="1">Uncharacterized protein</fullName>
    </submittedName>
</protein>
<dbReference type="Proteomes" id="UP000002384">
    <property type="component" value="Chromosome"/>
</dbReference>
<accession>B7KB34</accession>